<dbReference type="AlphaFoldDB" id="A0A9X2S570"/>
<protein>
    <submittedName>
        <fullName evidence="1">Uncharacterized protein</fullName>
    </submittedName>
</protein>
<keyword evidence="2" id="KW-1185">Reference proteome</keyword>
<evidence type="ECO:0000313" key="2">
    <source>
        <dbReference type="Proteomes" id="UP001140817"/>
    </source>
</evidence>
<accession>A0A9X2S570</accession>
<dbReference type="EMBL" id="JANKBY010000285">
    <property type="protein sequence ID" value="MCR1824326.1"/>
    <property type="molecule type" value="Genomic_DNA"/>
</dbReference>
<name>A0A9X2S570_9FIRM</name>
<dbReference type="RefSeq" id="WP_074078647.1">
    <property type="nucleotide sequence ID" value="NZ_JANKBY010000285.1"/>
</dbReference>
<evidence type="ECO:0000313" key="1">
    <source>
        <dbReference type="EMBL" id="MCR1824326.1"/>
    </source>
</evidence>
<sequence>MNYQLELRNYLNKIYNEKIYQILVKEDLPKLKNMNLDEIKSLICSKEVYLGSDLDEYIINLIPEGFNGYLLRKTISKNHNLTHPLLYNEKGEPLKDYTHNNFTTTFWRDFTNETFINDLNSKFSNKDFYDYVDKNFDSIYINLINKIEIFKSENIITIPYNENNLVNAVKEMIINKKLDFSYAFSFVDMNKLREEMENLAIDLSFYDEFDKLEDDLEECLNKFFKYNDKELYDLLINKENFTLIDGNKLVKII</sequence>
<proteinExistence type="predicted"/>
<organism evidence="1 2">
    <name type="scientific">Terrisporobacter muris</name>
    <dbReference type="NCBI Taxonomy" id="2963284"/>
    <lineage>
        <taxon>Bacteria</taxon>
        <taxon>Bacillati</taxon>
        <taxon>Bacillota</taxon>
        <taxon>Clostridia</taxon>
        <taxon>Peptostreptococcales</taxon>
        <taxon>Peptostreptococcaceae</taxon>
        <taxon>Terrisporobacter</taxon>
    </lineage>
</organism>
<reference evidence="1" key="1">
    <citation type="submission" date="2022-07" db="EMBL/GenBank/DDBJ databases">
        <title>Enhanced cultured diversity of the mouse gut microbiota enables custom-made synthetic communities.</title>
        <authorList>
            <person name="Afrizal A."/>
        </authorList>
    </citation>
    <scope>NUCLEOTIDE SEQUENCE</scope>
    <source>
        <strain evidence="1">DSM 29186</strain>
    </source>
</reference>
<gene>
    <name evidence="1" type="ORF">NSA58_16210</name>
</gene>
<comment type="caution">
    <text evidence="1">The sequence shown here is derived from an EMBL/GenBank/DDBJ whole genome shotgun (WGS) entry which is preliminary data.</text>
</comment>
<dbReference type="Proteomes" id="UP001140817">
    <property type="component" value="Unassembled WGS sequence"/>
</dbReference>